<evidence type="ECO:0000256" key="13">
    <source>
        <dbReference type="ARBA" id="ARBA00047880"/>
    </source>
</evidence>
<dbReference type="GO" id="GO:0009231">
    <property type="term" value="P:riboflavin biosynthetic process"/>
    <property type="evidence" value="ECO:0007669"/>
    <property type="project" value="InterPro"/>
</dbReference>
<evidence type="ECO:0000256" key="14">
    <source>
        <dbReference type="ARBA" id="ARBA00049494"/>
    </source>
</evidence>
<keyword evidence="6 15" id="KW-0808">Transferase</keyword>
<evidence type="ECO:0000313" key="18">
    <source>
        <dbReference type="Proteomes" id="UP000003111"/>
    </source>
</evidence>
<dbReference type="CDD" id="cd02064">
    <property type="entry name" value="FAD_synthetase_N"/>
    <property type="match status" value="1"/>
</dbReference>
<dbReference type="GO" id="GO:0009398">
    <property type="term" value="P:FMN biosynthetic process"/>
    <property type="evidence" value="ECO:0007669"/>
    <property type="project" value="UniProtKB-UniRule"/>
</dbReference>
<comment type="pathway">
    <text evidence="3 15">Cofactor biosynthesis; FMN biosynthesis; FMN from riboflavin (ATP route): step 1/1.</text>
</comment>
<evidence type="ECO:0000256" key="5">
    <source>
        <dbReference type="ARBA" id="ARBA00022643"/>
    </source>
</evidence>
<comment type="catalytic activity">
    <reaction evidence="14 15">
        <text>FMN + ATP + H(+) = FAD + diphosphate</text>
        <dbReference type="Rhea" id="RHEA:17237"/>
        <dbReference type="ChEBI" id="CHEBI:15378"/>
        <dbReference type="ChEBI" id="CHEBI:30616"/>
        <dbReference type="ChEBI" id="CHEBI:33019"/>
        <dbReference type="ChEBI" id="CHEBI:57692"/>
        <dbReference type="ChEBI" id="CHEBI:58210"/>
        <dbReference type="EC" id="2.7.7.2"/>
    </reaction>
</comment>
<dbReference type="PANTHER" id="PTHR22749:SF6">
    <property type="entry name" value="RIBOFLAVIN KINASE"/>
    <property type="match status" value="1"/>
</dbReference>
<keyword evidence="12" id="KW-0511">Multifunctional enzyme</keyword>
<evidence type="ECO:0000256" key="4">
    <source>
        <dbReference type="ARBA" id="ARBA00022630"/>
    </source>
</evidence>
<protein>
    <recommendedName>
        <fullName evidence="15">Riboflavin biosynthesis protein</fullName>
    </recommendedName>
    <domain>
        <recommendedName>
            <fullName evidence="15">Riboflavin kinase</fullName>
            <ecNumber evidence="15">2.7.1.26</ecNumber>
        </recommendedName>
        <alternativeName>
            <fullName evidence="15">Flavokinase</fullName>
        </alternativeName>
    </domain>
    <domain>
        <recommendedName>
            <fullName evidence="15">FMN adenylyltransferase</fullName>
            <ecNumber evidence="15">2.7.7.2</ecNumber>
        </recommendedName>
        <alternativeName>
            <fullName evidence="15">FAD pyrophosphorylase</fullName>
        </alternativeName>
        <alternativeName>
            <fullName evidence="15">FAD synthase</fullName>
        </alternativeName>
    </domain>
</protein>
<feature type="domain" description="Riboflavin kinase" evidence="16">
    <location>
        <begin position="168"/>
        <end position="299"/>
    </location>
</feature>
<dbReference type="GO" id="GO:0008531">
    <property type="term" value="F:riboflavin kinase activity"/>
    <property type="evidence" value="ECO:0007669"/>
    <property type="project" value="UniProtKB-UniRule"/>
</dbReference>
<dbReference type="AlphaFoldDB" id="E2SEE6"/>
<evidence type="ECO:0000256" key="9">
    <source>
        <dbReference type="ARBA" id="ARBA00022777"/>
    </source>
</evidence>
<keyword evidence="18" id="KW-1185">Reference proteome</keyword>
<dbReference type="SMART" id="SM00904">
    <property type="entry name" value="Flavokinase"/>
    <property type="match status" value="1"/>
</dbReference>
<evidence type="ECO:0000256" key="2">
    <source>
        <dbReference type="ARBA" id="ARBA00004726"/>
    </source>
</evidence>
<evidence type="ECO:0000256" key="6">
    <source>
        <dbReference type="ARBA" id="ARBA00022679"/>
    </source>
</evidence>
<dbReference type="HOGENOM" id="CLU_048437_0_0_11"/>
<keyword evidence="5 15" id="KW-0288">FMN</keyword>
<dbReference type="InterPro" id="IPR002606">
    <property type="entry name" value="Riboflavin_kinase_bac"/>
</dbReference>
<dbReference type="NCBIfam" id="TIGR00083">
    <property type="entry name" value="ribF"/>
    <property type="match status" value="1"/>
</dbReference>
<gene>
    <name evidence="17" type="primary">ribF</name>
    <name evidence="17" type="ORF">HMPREF0063_12405</name>
</gene>
<evidence type="ECO:0000256" key="1">
    <source>
        <dbReference type="ARBA" id="ARBA00002121"/>
    </source>
</evidence>
<dbReference type="InterPro" id="IPR015865">
    <property type="entry name" value="Riboflavin_kinase_bac/euk"/>
</dbReference>
<dbReference type="PIRSF" id="PIRSF004491">
    <property type="entry name" value="FAD_Synth"/>
    <property type="match status" value="1"/>
</dbReference>
<evidence type="ECO:0000256" key="7">
    <source>
        <dbReference type="ARBA" id="ARBA00022695"/>
    </source>
</evidence>
<dbReference type="STRING" id="585531.HMPREF0063_12405"/>
<dbReference type="InterPro" id="IPR015864">
    <property type="entry name" value="FAD_synthase"/>
</dbReference>
<comment type="similarity">
    <text evidence="15">Belongs to the ribF family.</text>
</comment>
<sequence length="301" mass="32581">MVTIGNFDGVHRGHRHVVDRCRELAAALAPPVPTVVAVTFDPHPVQVFAPERAPVRLTSLTRRVRLLRDAGADEVRVLAFDHAMAAWSPEEFVRRVLVDDLHAAAVVVGENFRFGHRAAGDVALLQRLGEEHDFVAEGLALDGGDEDHSSTLVRRLVATGDVTGAADVLGRPFAVEGEVVRGDQRGREIGYPTANVPVVDGEAVPADGVYAGWFVRASGERLPAAVSVGTNPTFDGTERRVESYVMASDGSARHDLDLYGEHVVVEFVLRLRAMERYDGLDALLEQMAADVDDARRALGVQ</sequence>
<dbReference type="GO" id="GO:0003919">
    <property type="term" value="F:FMN adenylyltransferase activity"/>
    <property type="evidence" value="ECO:0007669"/>
    <property type="project" value="UniProtKB-UniRule"/>
</dbReference>
<dbReference type="EC" id="2.7.7.2" evidence="15"/>
<organism evidence="17 18">
    <name type="scientific">Aeromicrobium marinum DSM 15272</name>
    <dbReference type="NCBI Taxonomy" id="585531"/>
    <lineage>
        <taxon>Bacteria</taxon>
        <taxon>Bacillati</taxon>
        <taxon>Actinomycetota</taxon>
        <taxon>Actinomycetes</taxon>
        <taxon>Propionibacteriales</taxon>
        <taxon>Nocardioidaceae</taxon>
        <taxon>Aeromicrobium</taxon>
    </lineage>
</organism>
<dbReference type="InterPro" id="IPR023468">
    <property type="entry name" value="Riboflavin_kinase"/>
</dbReference>
<comment type="catalytic activity">
    <reaction evidence="13 15">
        <text>riboflavin + ATP = FMN + ADP + H(+)</text>
        <dbReference type="Rhea" id="RHEA:14357"/>
        <dbReference type="ChEBI" id="CHEBI:15378"/>
        <dbReference type="ChEBI" id="CHEBI:30616"/>
        <dbReference type="ChEBI" id="CHEBI:57986"/>
        <dbReference type="ChEBI" id="CHEBI:58210"/>
        <dbReference type="ChEBI" id="CHEBI:456216"/>
        <dbReference type="EC" id="2.7.1.26"/>
    </reaction>
</comment>
<dbReference type="SUPFAM" id="SSF82114">
    <property type="entry name" value="Riboflavin kinase-like"/>
    <property type="match status" value="1"/>
</dbReference>
<evidence type="ECO:0000256" key="10">
    <source>
        <dbReference type="ARBA" id="ARBA00022827"/>
    </source>
</evidence>
<comment type="pathway">
    <text evidence="2 15">Cofactor biosynthesis; FAD biosynthesis; FAD from FMN: step 1/1.</text>
</comment>
<evidence type="ECO:0000256" key="8">
    <source>
        <dbReference type="ARBA" id="ARBA00022741"/>
    </source>
</evidence>
<keyword evidence="11 15" id="KW-0067">ATP-binding</keyword>
<keyword evidence="9 15" id="KW-0418">Kinase</keyword>
<dbReference type="SUPFAM" id="SSF52374">
    <property type="entry name" value="Nucleotidylyl transferase"/>
    <property type="match status" value="1"/>
</dbReference>
<dbReference type="Pfam" id="PF01687">
    <property type="entry name" value="Flavokinase"/>
    <property type="match status" value="1"/>
</dbReference>
<dbReference type="UniPathway" id="UPA00277">
    <property type="reaction ID" value="UER00407"/>
</dbReference>
<keyword evidence="8 15" id="KW-0547">Nucleotide-binding</keyword>
<dbReference type="Gene3D" id="3.40.50.620">
    <property type="entry name" value="HUPs"/>
    <property type="match status" value="1"/>
</dbReference>
<comment type="caution">
    <text evidence="17">The sequence shown here is derived from an EMBL/GenBank/DDBJ whole genome shotgun (WGS) entry which is preliminary data.</text>
</comment>
<evidence type="ECO:0000256" key="11">
    <source>
        <dbReference type="ARBA" id="ARBA00022840"/>
    </source>
</evidence>
<evidence type="ECO:0000256" key="3">
    <source>
        <dbReference type="ARBA" id="ARBA00005201"/>
    </source>
</evidence>
<proteinExistence type="inferred from homology"/>
<dbReference type="EMBL" id="ACLF03000007">
    <property type="protein sequence ID" value="EFQ82423.1"/>
    <property type="molecule type" value="Genomic_DNA"/>
</dbReference>
<dbReference type="InterPro" id="IPR014729">
    <property type="entry name" value="Rossmann-like_a/b/a_fold"/>
</dbReference>
<dbReference type="NCBIfam" id="NF004160">
    <property type="entry name" value="PRK05627.1-3"/>
    <property type="match status" value="1"/>
</dbReference>
<dbReference type="EC" id="2.7.1.26" evidence="15"/>
<accession>E2SEE6</accession>
<reference evidence="17" key="1">
    <citation type="submission" date="2010-08" db="EMBL/GenBank/DDBJ databases">
        <authorList>
            <person name="Muzny D."/>
            <person name="Qin X."/>
            <person name="Buhay C."/>
            <person name="Dugan-Rocha S."/>
            <person name="Ding Y."/>
            <person name="Chen G."/>
            <person name="Hawes A."/>
            <person name="Holder M."/>
            <person name="Jhangiani S."/>
            <person name="Johnson A."/>
            <person name="Khan Z."/>
            <person name="Li Z."/>
            <person name="Liu W."/>
            <person name="Liu X."/>
            <person name="Perez L."/>
            <person name="Shen H."/>
            <person name="Wang Q."/>
            <person name="Watt J."/>
            <person name="Xi L."/>
            <person name="Xin Y."/>
            <person name="Zhou J."/>
            <person name="Deng J."/>
            <person name="Jiang H."/>
            <person name="Liu Y."/>
            <person name="Qu J."/>
            <person name="Song X.-Z."/>
            <person name="Zhang L."/>
            <person name="Villasana D."/>
            <person name="Johnson A."/>
            <person name="Liu J."/>
            <person name="Liyanage D."/>
            <person name="Lorensuhewa L."/>
            <person name="Robinson T."/>
            <person name="Song A."/>
            <person name="Song B.-B."/>
            <person name="Dinh H."/>
            <person name="Thornton R."/>
            <person name="Coyle M."/>
            <person name="Francisco L."/>
            <person name="Jackson L."/>
            <person name="Javaid M."/>
            <person name="Korchina V."/>
            <person name="Kovar C."/>
            <person name="Mata R."/>
            <person name="Mathew T."/>
            <person name="Ngo R."/>
            <person name="Nguyen L."/>
            <person name="Nguyen N."/>
            <person name="Okwuonu G."/>
            <person name="Ongeri F."/>
            <person name="Pham C."/>
            <person name="Simmons D."/>
            <person name="Wilczek-Boney K."/>
            <person name="Hale W."/>
            <person name="Jakkamsetti A."/>
            <person name="Pham P."/>
            <person name="Ruth R."/>
            <person name="San Lucas F."/>
            <person name="Warren J."/>
            <person name="Zhang J."/>
            <person name="Zhao Z."/>
            <person name="Zhou C."/>
            <person name="Zhu D."/>
            <person name="Lee S."/>
            <person name="Bess C."/>
            <person name="Blankenburg K."/>
            <person name="Forbes L."/>
            <person name="Fu Q."/>
            <person name="Gubbala S."/>
            <person name="Hirani K."/>
            <person name="Jayaseelan J.C."/>
            <person name="Lara F."/>
            <person name="Munidasa M."/>
            <person name="Palculict T."/>
            <person name="Patil S."/>
            <person name="Pu L.-L."/>
            <person name="Saada N."/>
            <person name="Tang L."/>
            <person name="Weissenberger G."/>
            <person name="Zhu Y."/>
            <person name="Hemphill L."/>
            <person name="Shang Y."/>
            <person name="Youmans B."/>
            <person name="Ayvaz T."/>
            <person name="Ross M."/>
            <person name="Santibanez J."/>
            <person name="Aqrawi P."/>
            <person name="Gross S."/>
            <person name="Joshi V."/>
            <person name="Fowler G."/>
            <person name="Nazareth L."/>
            <person name="Reid J."/>
            <person name="Worley K."/>
            <person name="Petrosino J."/>
            <person name="Highlander S."/>
            <person name="Gibbs R."/>
        </authorList>
    </citation>
    <scope>NUCLEOTIDE SEQUENCE [LARGE SCALE GENOMIC DNA]</scope>
    <source>
        <strain evidence="17">DSM 15272</strain>
    </source>
</reference>
<dbReference type="UniPathway" id="UPA00276">
    <property type="reaction ID" value="UER00406"/>
</dbReference>
<dbReference type="Proteomes" id="UP000003111">
    <property type="component" value="Unassembled WGS sequence"/>
</dbReference>
<dbReference type="Gene3D" id="2.40.30.30">
    <property type="entry name" value="Riboflavin kinase-like"/>
    <property type="match status" value="1"/>
</dbReference>
<evidence type="ECO:0000256" key="12">
    <source>
        <dbReference type="ARBA" id="ARBA00023268"/>
    </source>
</evidence>
<dbReference type="FunFam" id="3.40.50.620:FF:000021">
    <property type="entry name" value="Riboflavin biosynthesis protein"/>
    <property type="match status" value="1"/>
</dbReference>
<name>E2SEE6_9ACTN</name>
<evidence type="ECO:0000313" key="17">
    <source>
        <dbReference type="EMBL" id="EFQ82423.1"/>
    </source>
</evidence>
<dbReference type="InterPro" id="IPR023465">
    <property type="entry name" value="Riboflavin_kinase_dom_sf"/>
</dbReference>
<dbReference type="InterPro" id="IPR004821">
    <property type="entry name" value="Cyt_trans-like"/>
</dbReference>
<dbReference type="eggNOG" id="COG0196">
    <property type="taxonomic scope" value="Bacteria"/>
</dbReference>
<dbReference type="GO" id="GO:0006747">
    <property type="term" value="P:FAD biosynthetic process"/>
    <property type="evidence" value="ECO:0007669"/>
    <property type="project" value="UniProtKB-UniRule"/>
</dbReference>
<dbReference type="PANTHER" id="PTHR22749">
    <property type="entry name" value="RIBOFLAVIN KINASE/FMN ADENYLYLTRANSFERASE"/>
    <property type="match status" value="1"/>
</dbReference>
<dbReference type="GO" id="GO:0005524">
    <property type="term" value="F:ATP binding"/>
    <property type="evidence" value="ECO:0007669"/>
    <property type="project" value="UniProtKB-UniRule"/>
</dbReference>
<evidence type="ECO:0000256" key="15">
    <source>
        <dbReference type="PIRNR" id="PIRNR004491"/>
    </source>
</evidence>
<keyword evidence="4 15" id="KW-0285">Flavoprotein</keyword>
<comment type="function">
    <text evidence="1">Catalyzes the phosphorylation of riboflavin to FMN followed by the adenylation of FMN to FAD.</text>
</comment>
<keyword evidence="10 15" id="KW-0274">FAD</keyword>
<dbReference type="NCBIfam" id="TIGR00125">
    <property type="entry name" value="cyt_tran_rel"/>
    <property type="match status" value="1"/>
</dbReference>
<keyword evidence="7 15" id="KW-0548">Nucleotidyltransferase</keyword>
<dbReference type="FunFam" id="2.40.30.30:FF:000003">
    <property type="entry name" value="Riboflavin biosynthesis protein"/>
    <property type="match status" value="1"/>
</dbReference>
<dbReference type="Pfam" id="PF06574">
    <property type="entry name" value="FAD_syn"/>
    <property type="match status" value="1"/>
</dbReference>
<evidence type="ECO:0000259" key="16">
    <source>
        <dbReference type="SMART" id="SM00904"/>
    </source>
</evidence>